<protein>
    <submittedName>
        <fullName evidence="1">Uncharacterized protein</fullName>
    </submittedName>
</protein>
<sequence length="44" mass="5175">AQIIEKPSINNILKQRYRAGLEIYRSQVFLNLCKSVLSYMRVMS</sequence>
<name>A0A5J4VE55_9EUKA</name>
<evidence type="ECO:0000313" key="2">
    <source>
        <dbReference type="Proteomes" id="UP000324800"/>
    </source>
</evidence>
<proteinExistence type="predicted"/>
<feature type="non-terminal residue" evidence="1">
    <location>
        <position position="1"/>
    </location>
</feature>
<organism evidence="1 2">
    <name type="scientific">Streblomastix strix</name>
    <dbReference type="NCBI Taxonomy" id="222440"/>
    <lineage>
        <taxon>Eukaryota</taxon>
        <taxon>Metamonada</taxon>
        <taxon>Preaxostyla</taxon>
        <taxon>Oxymonadida</taxon>
        <taxon>Streblomastigidae</taxon>
        <taxon>Streblomastix</taxon>
    </lineage>
</organism>
<accession>A0A5J4VE55</accession>
<dbReference type="Proteomes" id="UP000324800">
    <property type="component" value="Unassembled WGS sequence"/>
</dbReference>
<comment type="caution">
    <text evidence="1">The sequence shown here is derived from an EMBL/GenBank/DDBJ whole genome shotgun (WGS) entry which is preliminary data.</text>
</comment>
<evidence type="ECO:0000313" key="1">
    <source>
        <dbReference type="EMBL" id="KAA6380719.1"/>
    </source>
</evidence>
<dbReference type="AlphaFoldDB" id="A0A5J4VE55"/>
<reference evidence="1 2" key="1">
    <citation type="submission" date="2019-03" db="EMBL/GenBank/DDBJ databases">
        <title>Single cell metagenomics reveals metabolic interactions within the superorganism composed of flagellate Streblomastix strix and complex community of Bacteroidetes bacteria on its surface.</title>
        <authorList>
            <person name="Treitli S.C."/>
            <person name="Kolisko M."/>
            <person name="Husnik F."/>
            <person name="Keeling P."/>
            <person name="Hampl V."/>
        </authorList>
    </citation>
    <scope>NUCLEOTIDE SEQUENCE [LARGE SCALE GENOMIC DNA]</scope>
    <source>
        <strain evidence="1">ST1C</strain>
    </source>
</reference>
<gene>
    <name evidence="1" type="ORF">EZS28_023754</name>
</gene>
<dbReference type="EMBL" id="SNRW01007744">
    <property type="protein sequence ID" value="KAA6380719.1"/>
    <property type="molecule type" value="Genomic_DNA"/>
</dbReference>